<dbReference type="NCBIfam" id="TIGR00536">
    <property type="entry name" value="hemK_fam"/>
    <property type="match status" value="1"/>
</dbReference>
<proteinExistence type="predicted"/>
<dbReference type="SUPFAM" id="SSF53335">
    <property type="entry name" value="S-adenosyl-L-methionine-dependent methyltransferases"/>
    <property type="match status" value="1"/>
</dbReference>
<feature type="domain" description="Methyltransferase" evidence="4">
    <location>
        <begin position="110"/>
        <end position="188"/>
    </location>
</feature>
<dbReference type="GO" id="GO:0008276">
    <property type="term" value="F:protein methyltransferase activity"/>
    <property type="evidence" value="ECO:0007669"/>
    <property type="project" value="InterPro"/>
</dbReference>
<dbReference type="AlphaFoldDB" id="A0A1X7JLW6"/>
<dbReference type="Proteomes" id="UP000193244">
    <property type="component" value="Unassembled WGS sequence"/>
</dbReference>
<dbReference type="Pfam" id="PF13649">
    <property type="entry name" value="Methyltransf_25"/>
    <property type="match status" value="1"/>
</dbReference>
<organism evidence="5 6">
    <name type="scientific">Agreia pratensis</name>
    <dbReference type="NCBI Taxonomy" id="150121"/>
    <lineage>
        <taxon>Bacteria</taxon>
        <taxon>Bacillati</taxon>
        <taxon>Actinomycetota</taxon>
        <taxon>Actinomycetes</taxon>
        <taxon>Micrococcales</taxon>
        <taxon>Microbacteriaceae</taxon>
        <taxon>Agreia</taxon>
    </lineage>
</organism>
<gene>
    <name evidence="5" type="ORF">SAMN06296010_1501</name>
</gene>
<dbReference type="GO" id="GO:0032259">
    <property type="term" value="P:methylation"/>
    <property type="evidence" value="ECO:0007669"/>
    <property type="project" value="UniProtKB-KW"/>
</dbReference>
<evidence type="ECO:0000313" key="6">
    <source>
        <dbReference type="Proteomes" id="UP000193244"/>
    </source>
</evidence>
<protein>
    <submittedName>
        <fullName evidence="5">Release factor glutamine methyltransferase</fullName>
    </submittedName>
</protein>
<accession>A0A1X7JLW6</accession>
<dbReference type="CDD" id="cd02440">
    <property type="entry name" value="AdoMet_MTases"/>
    <property type="match status" value="1"/>
</dbReference>
<dbReference type="InterPro" id="IPR029063">
    <property type="entry name" value="SAM-dependent_MTases_sf"/>
</dbReference>
<dbReference type="STRING" id="150121.SAMN06296010_1501"/>
<dbReference type="NCBIfam" id="TIGR03704">
    <property type="entry name" value="PrmC_rel_meth"/>
    <property type="match status" value="1"/>
</dbReference>
<dbReference type="InterPro" id="IPR022446">
    <property type="entry name" value="MeTrfrase_put"/>
</dbReference>
<keyword evidence="3" id="KW-0949">S-adenosyl-L-methionine</keyword>
<dbReference type="PANTHER" id="PTHR18895:SF74">
    <property type="entry name" value="MTRF1L RELEASE FACTOR GLUTAMINE METHYLTRANSFERASE"/>
    <property type="match status" value="1"/>
</dbReference>
<keyword evidence="1 5" id="KW-0489">Methyltransferase</keyword>
<evidence type="ECO:0000259" key="4">
    <source>
        <dbReference type="Pfam" id="PF13649"/>
    </source>
</evidence>
<evidence type="ECO:0000256" key="2">
    <source>
        <dbReference type="ARBA" id="ARBA00022679"/>
    </source>
</evidence>
<dbReference type="Gene3D" id="1.10.8.10">
    <property type="entry name" value="DNA helicase RuvA subunit, C-terminal domain"/>
    <property type="match status" value="1"/>
</dbReference>
<dbReference type="PANTHER" id="PTHR18895">
    <property type="entry name" value="HEMK METHYLTRANSFERASE"/>
    <property type="match status" value="1"/>
</dbReference>
<sequence length="277" mass="29756">MADVPREHNRLMDLDRTVLTLRAAGCVFAEDEARLLIEATSTGSAIDLDALDALVARRVSGVPLEHLLGWAEFAGFRVLVDEGVFVPRRRTEFLATRAAELAHETERPVVLDLCCGSGAIALAIAKSLALSTSQCEIHAADIDPAAVATARRNLPHPAVVVCGDLFEPLPRTLRGRVDVLVCNTPYVPTDAIGSMPPEARLFEAALALDGGDDGLDVQRRVAAECRAWLAPGGHVLVEASAQQAPRSVELFERAGLTSRVEYSDDYDTSIVISTNPR</sequence>
<evidence type="ECO:0000256" key="3">
    <source>
        <dbReference type="ARBA" id="ARBA00022691"/>
    </source>
</evidence>
<dbReference type="InterPro" id="IPR004556">
    <property type="entry name" value="HemK-like"/>
</dbReference>
<dbReference type="InterPro" id="IPR041698">
    <property type="entry name" value="Methyltransf_25"/>
</dbReference>
<dbReference type="InterPro" id="IPR050320">
    <property type="entry name" value="N5-glutamine_MTase"/>
</dbReference>
<keyword evidence="2 5" id="KW-0808">Transferase</keyword>
<evidence type="ECO:0000256" key="1">
    <source>
        <dbReference type="ARBA" id="ARBA00022603"/>
    </source>
</evidence>
<evidence type="ECO:0000313" key="5">
    <source>
        <dbReference type="EMBL" id="SMG28830.1"/>
    </source>
</evidence>
<name>A0A1X7JLW6_9MICO</name>
<keyword evidence="6" id="KW-1185">Reference proteome</keyword>
<dbReference type="EMBL" id="FXAY01000002">
    <property type="protein sequence ID" value="SMG28830.1"/>
    <property type="molecule type" value="Genomic_DNA"/>
</dbReference>
<reference evidence="6" key="1">
    <citation type="submission" date="2017-04" db="EMBL/GenBank/DDBJ databases">
        <authorList>
            <person name="Varghese N."/>
            <person name="Submissions S."/>
        </authorList>
    </citation>
    <scope>NUCLEOTIDE SEQUENCE [LARGE SCALE GENOMIC DNA]</scope>
    <source>
        <strain evidence="6">VKM Ac-2510</strain>
    </source>
</reference>
<dbReference type="Gene3D" id="3.40.50.150">
    <property type="entry name" value="Vaccinia Virus protein VP39"/>
    <property type="match status" value="1"/>
</dbReference>